<proteinExistence type="predicted"/>
<evidence type="ECO:0000256" key="1">
    <source>
        <dbReference type="SAM" id="MobiDB-lite"/>
    </source>
</evidence>
<dbReference type="EMBL" id="BIFS01000002">
    <property type="protein sequence ID" value="GCE24164.1"/>
    <property type="molecule type" value="Genomic_DNA"/>
</dbReference>
<sequence>MSRHTDKRQNASDPTTPHQPELFSAPQRTRRSLLSLLRTGVGAIAASTGVAALLKNTSGTALARPLDTVGNFSSSLPGTPAITAIATNSAPGIYVESYNSSGHQHGFGVSAITDVGTVYVAQSTSGDGIYAETQSGDAIYGTSDTGSGAVGISNSGIGVYGSSNSGVGVYGVSDSDTAGFFYSSSGEGIFSYSNNNNGIFAFGAPYAAALYGMYM</sequence>
<organism evidence="3 4">
    <name type="scientific">Dictyobacter kobayashii</name>
    <dbReference type="NCBI Taxonomy" id="2014872"/>
    <lineage>
        <taxon>Bacteria</taxon>
        <taxon>Bacillati</taxon>
        <taxon>Chloroflexota</taxon>
        <taxon>Ktedonobacteria</taxon>
        <taxon>Ktedonobacterales</taxon>
        <taxon>Dictyobacteraceae</taxon>
        <taxon>Dictyobacter</taxon>
    </lineage>
</organism>
<keyword evidence="4" id="KW-1185">Reference proteome</keyword>
<feature type="region of interest" description="Disordered" evidence="1">
    <location>
        <begin position="1"/>
        <end position="27"/>
    </location>
</feature>
<evidence type="ECO:0000313" key="4">
    <source>
        <dbReference type="Proteomes" id="UP000287188"/>
    </source>
</evidence>
<gene>
    <name evidence="3" type="ORF">KDK_79640</name>
</gene>
<evidence type="ECO:0000313" key="3">
    <source>
        <dbReference type="EMBL" id="GCE24164.1"/>
    </source>
</evidence>
<keyword evidence="2" id="KW-0472">Membrane</keyword>
<accession>A0A402AYJ5</accession>
<keyword evidence="2" id="KW-1133">Transmembrane helix</keyword>
<dbReference type="Proteomes" id="UP000287188">
    <property type="component" value="Unassembled WGS sequence"/>
</dbReference>
<keyword evidence="2" id="KW-0812">Transmembrane</keyword>
<name>A0A402AYJ5_9CHLR</name>
<evidence type="ECO:0000256" key="2">
    <source>
        <dbReference type="SAM" id="Phobius"/>
    </source>
</evidence>
<dbReference type="AlphaFoldDB" id="A0A402AYJ5"/>
<protein>
    <submittedName>
        <fullName evidence="3">Uncharacterized protein</fullName>
    </submittedName>
</protein>
<feature type="transmembrane region" description="Helical" evidence="2">
    <location>
        <begin position="33"/>
        <end position="54"/>
    </location>
</feature>
<reference evidence="4" key="1">
    <citation type="submission" date="2018-12" db="EMBL/GenBank/DDBJ databases">
        <title>Tengunoibacter tsumagoiensis gen. nov., sp. nov., Dictyobacter kobayashii sp. nov., D. alpinus sp. nov., and D. joshuensis sp. nov. and description of Dictyobacteraceae fam. nov. within the order Ktedonobacterales isolated from Tengu-no-mugimeshi.</title>
        <authorList>
            <person name="Wang C.M."/>
            <person name="Zheng Y."/>
            <person name="Sakai Y."/>
            <person name="Toyoda A."/>
            <person name="Minakuchi Y."/>
            <person name="Abe K."/>
            <person name="Yokota A."/>
            <person name="Yabe S."/>
        </authorList>
    </citation>
    <scope>NUCLEOTIDE SEQUENCE [LARGE SCALE GENOMIC DNA]</scope>
    <source>
        <strain evidence="4">Uno11</strain>
    </source>
</reference>
<comment type="caution">
    <text evidence="3">The sequence shown here is derived from an EMBL/GenBank/DDBJ whole genome shotgun (WGS) entry which is preliminary data.</text>
</comment>
<dbReference type="RefSeq" id="WP_126557427.1">
    <property type="nucleotide sequence ID" value="NZ_BIFS01000002.1"/>
</dbReference>